<sequence>MFRVPGEERKFDHSDKFGERESIRTCKTIMKETNTIIEIASSKDQSLTFLITGKQNQVLEAKRRILTTFQTQASKQISIPKDHHRWILGKQGQRLKDLEQKTATKINVPGVQDQSDIITITGTKEGIEKAEHEIRVISDEQSRKAFERINVPKIYHPFIYGAHNENLNAMMAETGARINIPPASVQQDEITIAGEKEGVLAAKQKIESIYKDMEKRCTTVSVEVPKSQHKYVIGPRGSTIAEILQTTGVSVEMPAPDSATGTITLRGPQEKLGQALNKVYEKANSVRTAVVEAPVWIHKYIIGRKGVNIKKITQEMPKVNVEFTGKEDKIKIEGPPEEVEKAQNELQLMANDLIAKLTFTELNVDPRFYKHIIGKNGCNVNRVKEGTGVVISISENDGSNVIRIEGNLAGVLKAQTELVEMVKKLENEKEKDVIIDHRYYRNIIGNKGDNIKEIRDKFNQVQITIPGPGEKGDIVKIRGPKEDVDKCHKHLMKLVKELNESNHVLEVPIFKQFHKFVIGKGGVNIRKIREETQTKIDLPAEGEKSDVITITGKKENVEKAKEMIQKIQNELANIVTEEITIPPKFYNSLIGTGGKLIHSIMEDCGGVTIKFPTAESKSDKVSIRGPKDDVEKAKAQLLELSNEKQLSSFSAEVRAKVQHHKFLIGKNGANIKKIRESTGARIIFPTDEDQDKEVITIMGKKEAVEKAKAELEATIKEIDNIIEGEIRIDPKHHRHFVARRGGVLHRIADECGGVQISFPRAGVDSDRVILKGSHECIEAAKQRMREIVQDLESMITVECIIPQKHHRTVMGAKGRKVQNITSEYDVQIKFPDRDVYEEQKMPEQINGENGEAGEIVLACDIIRITGQPENVVAAKQALLDLVPITIQVDVPFDFHRSIIGQKGKDVRELMNTYDVHIMLSPAEEKLDYIKISGTPSCVQSAKEAILEKCETLKAEREDRALKSFELKLEVDPEYHPKIIGRKGAVISKIRSDHDVQINFPRKGDPEEHIITITGYEKNAYSARDDIMKIVNELNGLTKEEVQINAAVHSRLIGAKGRNIRKIMDEYKVDIKFPRKTDADPNIVTIVGAEENVADARERLLNLEEEYMQDVIENEYRESLRSPQRDDGNAGGNENDTGFIVKGGPWEQQQQQQQQPQSAPNTASVEEFPQFAGYSHVPVATPDGPWGIKR</sequence>
<dbReference type="AlphaFoldDB" id="A0A0J7KMN0"/>
<dbReference type="CDD" id="cd22412">
    <property type="entry name" value="KH-I_Vigilin_rpt9"/>
    <property type="match status" value="1"/>
</dbReference>
<feature type="domain" description="K Homology" evidence="8">
    <location>
        <begin position="573"/>
        <end position="642"/>
    </location>
</feature>
<feature type="coiled-coil region" evidence="6">
    <location>
        <begin position="550"/>
        <end position="577"/>
    </location>
</feature>
<dbReference type="CDD" id="cd22413">
    <property type="entry name" value="KH-I_Vigilin_rpt10"/>
    <property type="match status" value="1"/>
</dbReference>
<feature type="domain" description="K Homology" evidence="8">
    <location>
        <begin position="143"/>
        <end position="211"/>
    </location>
</feature>
<organism evidence="9 10">
    <name type="scientific">Lasius niger</name>
    <name type="common">Black garden ant</name>
    <dbReference type="NCBI Taxonomy" id="67767"/>
    <lineage>
        <taxon>Eukaryota</taxon>
        <taxon>Metazoa</taxon>
        <taxon>Ecdysozoa</taxon>
        <taxon>Arthropoda</taxon>
        <taxon>Hexapoda</taxon>
        <taxon>Insecta</taxon>
        <taxon>Pterygota</taxon>
        <taxon>Neoptera</taxon>
        <taxon>Endopterygota</taxon>
        <taxon>Hymenoptera</taxon>
        <taxon>Apocrita</taxon>
        <taxon>Aculeata</taxon>
        <taxon>Formicoidea</taxon>
        <taxon>Formicidae</taxon>
        <taxon>Formicinae</taxon>
        <taxon>Lasius</taxon>
        <taxon>Lasius</taxon>
    </lineage>
</organism>
<dbReference type="CDD" id="cd22418">
    <property type="entry name" value="KH-I_Vigilin_rpt15"/>
    <property type="match status" value="1"/>
</dbReference>
<dbReference type="CDD" id="cd22417">
    <property type="entry name" value="KH-I_Vigilin_rpt14"/>
    <property type="match status" value="1"/>
</dbReference>
<feature type="coiled-coil region" evidence="6">
    <location>
        <begin position="1085"/>
        <end position="1112"/>
    </location>
</feature>
<dbReference type="CDD" id="cd22407">
    <property type="entry name" value="KH-I_Vigilin_rpt3"/>
    <property type="match status" value="1"/>
</dbReference>
<feature type="compositionally biased region" description="Basic and acidic residues" evidence="7">
    <location>
        <begin position="1116"/>
        <end position="1127"/>
    </location>
</feature>
<dbReference type="InterPro" id="IPR004088">
    <property type="entry name" value="KH_dom_type_1"/>
</dbReference>
<dbReference type="CDD" id="cd22416">
    <property type="entry name" value="KH-I_Vigilin_rpt13"/>
    <property type="match status" value="1"/>
</dbReference>
<keyword evidence="2" id="KW-0963">Cytoplasm</keyword>
<dbReference type="EMBL" id="LBMM01005442">
    <property type="protein sequence ID" value="KMQ91514.1"/>
    <property type="molecule type" value="Genomic_DNA"/>
</dbReference>
<feature type="domain" description="K Homology" evidence="8">
    <location>
        <begin position="285"/>
        <end position="351"/>
    </location>
</feature>
<feature type="domain" description="K Homology" evidence="8">
    <location>
        <begin position="356"/>
        <end position="423"/>
    </location>
</feature>
<reference evidence="9 10" key="1">
    <citation type="submission" date="2015-04" db="EMBL/GenBank/DDBJ databases">
        <title>Lasius niger genome sequencing.</title>
        <authorList>
            <person name="Konorov E.A."/>
            <person name="Nikitin M.A."/>
            <person name="Kirill M.V."/>
            <person name="Chang P."/>
        </authorList>
    </citation>
    <scope>NUCLEOTIDE SEQUENCE [LARGE SCALE GENOMIC DNA]</scope>
    <source>
        <tissue evidence="9">Whole</tissue>
    </source>
</reference>
<dbReference type="PaxDb" id="67767-A0A0J7KMN0"/>
<dbReference type="CDD" id="cd02394">
    <property type="entry name" value="KH-I_Vigilin_rpt6"/>
    <property type="match status" value="1"/>
</dbReference>
<feature type="coiled-coil region" evidence="6">
    <location>
        <begin position="697"/>
        <end position="724"/>
    </location>
</feature>
<evidence type="ECO:0000256" key="7">
    <source>
        <dbReference type="SAM" id="MobiDB-lite"/>
    </source>
</evidence>
<feature type="domain" description="K Homology" evidence="8">
    <location>
        <begin position="884"/>
        <end position="950"/>
    </location>
</feature>
<dbReference type="SUPFAM" id="SSF54791">
    <property type="entry name" value="Eukaryotic type KH-domain (KH-domain type I)"/>
    <property type="match status" value="13"/>
</dbReference>
<evidence type="ECO:0000256" key="5">
    <source>
        <dbReference type="PROSITE-ProRule" id="PRU00117"/>
    </source>
</evidence>
<feature type="domain" description="K Homology" evidence="8">
    <location>
        <begin position="962"/>
        <end position="1031"/>
    </location>
</feature>
<dbReference type="Gene3D" id="3.30.1370.10">
    <property type="entry name" value="K Homology domain, type 1"/>
    <property type="match status" value="15"/>
</dbReference>
<keyword evidence="6" id="KW-0175">Coiled coil</keyword>
<dbReference type="CDD" id="cd22411">
    <property type="entry name" value="KH-I_Vigilin_rpt8"/>
    <property type="match status" value="1"/>
</dbReference>
<dbReference type="STRING" id="67767.A0A0J7KMN0"/>
<dbReference type="CDD" id="cd22410">
    <property type="entry name" value="KH-I_Vigilin_rpt7"/>
    <property type="match status" value="1"/>
</dbReference>
<dbReference type="InterPro" id="IPR004087">
    <property type="entry name" value="KH_dom"/>
</dbReference>
<evidence type="ECO:0000313" key="9">
    <source>
        <dbReference type="EMBL" id="KMQ91514.1"/>
    </source>
</evidence>
<dbReference type="SMART" id="SM00322">
    <property type="entry name" value="KH"/>
    <property type="match status" value="14"/>
</dbReference>
<gene>
    <name evidence="9" type="ORF">RF55_8607</name>
</gene>
<evidence type="ECO:0000313" key="10">
    <source>
        <dbReference type="Proteomes" id="UP000036403"/>
    </source>
</evidence>
<keyword evidence="10" id="KW-1185">Reference proteome</keyword>
<dbReference type="PROSITE" id="PS50084">
    <property type="entry name" value="KH_TYPE_1"/>
    <property type="match status" value="14"/>
</dbReference>
<feature type="domain" description="K Homology" evidence="8">
    <location>
        <begin position="427"/>
        <end position="496"/>
    </location>
</feature>
<feature type="region of interest" description="Disordered" evidence="7">
    <location>
        <begin position="1116"/>
        <end position="1189"/>
    </location>
</feature>
<dbReference type="CDD" id="cd22406">
    <property type="entry name" value="KH-I_Vigilin_rpt2"/>
    <property type="match status" value="1"/>
</dbReference>
<feature type="domain" description="K Homology" evidence="8">
    <location>
        <begin position="793"/>
        <end position="883"/>
    </location>
</feature>
<comment type="subcellular location">
    <subcellularLocation>
        <location evidence="1">Cytoplasm</location>
    </subcellularLocation>
</comment>
<dbReference type="Proteomes" id="UP000036403">
    <property type="component" value="Unassembled WGS sequence"/>
</dbReference>
<dbReference type="GO" id="GO:0003729">
    <property type="term" value="F:mRNA binding"/>
    <property type="evidence" value="ECO:0007669"/>
    <property type="project" value="TreeGrafter"/>
</dbReference>
<dbReference type="PANTHER" id="PTHR10627">
    <property type="entry name" value="SCP160"/>
    <property type="match status" value="1"/>
</dbReference>
<feature type="domain" description="K Homology" evidence="8">
    <location>
        <begin position="216"/>
        <end position="284"/>
    </location>
</feature>
<keyword evidence="3" id="KW-0677">Repeat</keyword>
<evidence type="ECO:0000256" key="3">
    <source>
        <dbReference type="ARBA" id="ARBA00022737"/>
    </source>
</evidence>
<evidence type="ECO:0000259" key="8">
    <source>
        <dbReference type="SMART" id="SM00322"/>
    </source>
</evidence>
<evidence type="ECO:0000256" key="2">
    <source>
        <dbReference type="ARBA" id="ARBA00022490"/>
    </source>
</evidence>
<dbReference type="GO" id="GO:0010468">
    <property type="term" value="P:regulation of gene expression"/>
    <property type="evidence" value="ECO:0007669"/>
    <property type="project" value="UniProtKB-ARBA"/>
</dbReference>
<dbReference type="CDD" id="cd22414">
    <property type="entry name" value="KH-I_Vigilin_rpt11"/>
    <property type="match status" value="1"/>
</dbReference>
<feature type="compositionally biased region" description="Low complexity" evidence="7">
    <location>
        <begin position="1147"/>
        <end position="1156"/>
    </location>
</feature>
<dbReference type="CDD" id="cd22405">
    <property type="entry name" value="KH-I_Vigilin_rpt1"/>
    <property type="match status" value="1"/>
</dbReference>
<proteinExistence type="predicted"/>
<keyword evidence="4 5" id="KW-0694">RNA-binding</keyword>
<feature type="domain" description="K Homology" evidence="8">
    <location>
        <begin position="647"/>
        <end position="716"/>
    </location>
</feature>
<dbReference type="CDD" id="cd22415">
    <property type="entry name" value="KH-I_Vigilin_rpt12"/>
    <property type="match status" value="1"/>
</dbReference>
<feature type="domain" description="K Homology" evidence="8">
    <location>
        <begin position="720"/>
        <end position="789"/>
    </location>
</feature>
<accession>A0A0J7KMN0</accession>
<dbReference type="InterPro" id="IPR057778">
    <property type="entry name" value="KH_Vigilin_N"/>
</dbReference>
<feature type="domain" description="K Homology" evidence="8">
    <location>
        <begin position="501"/>
        <end position="569"/>
    </location>
</feature>
<dbReference type="InterPro" id="IPR036612">
    <property type="entry name" value="KH_dom_type_1_sf"/>
</dbReference>
<comment type="caution">
    <text evidence="9">The sequence shown here is derived from an EMBL/GenBank/DDBJ whole genome shotgun (WGS) entry which is preliminary data.</text>
</comment>
<evidence type="ECO:0000256" key="4">
    <source>
        <dbReference type="ARBA" id="ARBA00022884"/>
    </source>
</evidence>
<dbReference type="FunFam" id="3.30.1370.10:FF:000018">
    <property type="entry name" value="vigilin isoform X1"/>
    <property type="match status" value="1"/>
</dbReference>
<feature type="domain" description="K Homology" evidence="8">
    <location>
        <begin position="71"/>
        <end position="139"/>
    </location>
</feature>
<dbReference type="Pfam" id="PF00013">
    <property type="entry name" value="KH_1"/>
    <property type="match status" value="14"/>
</dbReference>
<dbReference type="CDD" id="cd22409">
    <property type="entry name" value="KH-I_Vigilin_rpt5"/>
    <property type="match status" value="1"/>
</dbReference>
<evidence type="ECO:0000256" key="1">
    <source>
        <dbReference type="ARBA" id="ARBA00004496"/>
    </source>
</evidence>
<dbReference type="Pfam" id="PF24668">
    <property type="entry name" value="KH_Vigilin"/>
    <property type="match status" value="1"/>
</dbReference>
<dbReference type="PANTHER" id="PTHR10627:SF31">
    <property type="entry name" value="DODECA-SATELLITE-BINDING PROTEIN 1, ISOFORM A"/>
    <property type="match status" value="1"/>
</dbReference>
<feature type="domain" description="K Homology" evidence="8">
    <location>
        <begin position="1035"/>
        <end position="1104"/>
    </location>
</feature>
<dbReference type="CDD" id="cd22408">
    <property type="entry name" value="KH-I_Vigilin_rpt4"/>
    <property type="match status" value="1"/>
</dbReference>
<protein>
    <submittedName>
        <fullName evidence="9">Vigilin-like isoform x2 protein</fullName>
    </submittedName>
</protein>
<name>A0A0J7KMN0_LASNI</name>
<evidence type="ECO:0000256" key="6">
    <source>
        <dbReference type="SAM" id="Coils"/>
    </source>
</evidence>
<dbReference type="OrthoDB" id="10027144at2759"/>